<gene>
    <name evidence="2" type="ORF">VP01_1187g5</name>
</gene>
<proteinExistence type="predicted"/>
<feature type="region of interest" description="Disordered" evidence="1">
    <location>
        <begin position="1"/>
        <end position="41"/>
    </location>
</feature>
<dbReference type="EMBL" id="LAVV01002087">
    <property type="protein sequence ID" value="KNZ63108.1"/>
    <property type="molecule type" value="Genomic_DNA"/>
</dbReference>
<protein>
    <submittedName>
        <fullName evidence="2">Uncharacterized protein</fullName>
    </submittedName>
</protein>
<dbReference type="AlphaFoldDB" id="A0A0L6VQW0"/>
<keyword evidence="3" id="KW-1185">Reference proteome</keyword>
<accession>A0A0L6VQW0</accession>
<dbReference type="Proteomes" id="UP000037035">
    <property type="component" value="Unassembled WGS sequence"/>
</dbReference>
<evidence type="ECO:0000313" key="2">
    <source>
        <dbReference type="EMBL" id="KNZ63108.1"/>
    </source>
</evidence>
<evidence type="ECO:0000313" key="3">
    <source>
        <dbReference type="Proteomes" id="UP000037035"/>
    </source>
</evidence>
<evidence type="ECO:0000256" key="1">
    <source>
        <dbReference type="SAM" id="MobiDB-lite"/>
    </source>
</evidence>
<name>A0A0L6VQW0_9BASI</name>
<comment type="caution">
    <text evidence="2">The sequence shown here is derived from an EMBL/GenBank/DDBJ whole genome shotgun (WGS) entry which is preliminary data.</text>
</comment>
<feature type="compositionally biased region" description="Polar residues" evidence="1">
    <location>
        <begin position="1"/>
        <end position="11"/>
    </location>
</feature>
<dbReference type="VEuPathDB" id="FungiDB:VP01_1187g5"/>
<sequence>MILSTTFQRSQLGARKTQDNRDPRTCQAYKSDPDGDKESEFEDPLDLVEIQDLPCGRISKMLEPHLVKKHENWVRLISEDKEELSEAYKDYQRQIHIILVMHGATNYNNFCQYDQQVSRIRHDSKYGFLNNGRLSPPAD</sequence>
<organism evidence="2 3">
    <name type="scientific">Puccinia sorghi</name>
    <dbReference type="NCBI Taxonomy" id="27349"/>
    <lineage>
        <taxon>Eukaryota</taxon>
        <taxon>Fungi</taxon>
        <taxon>Dikarya</taxon>
        <taxon>Basidiomycota</taxon>
        <taxon>Pucciniomycotina</taxon>
        <taxon>Pucciniomycetes</taxon>
        <taxon>Pucciniales</taxon>
        <taxon>Pucciniaceae</taxon>
        <taxon>Puccinia</taxon>
    </lineage>
</organism>
<reference evidence="2 3" key="1">
    <citation type="submission" date="2015-08" db="EMBL/GenBank/DDBJ databases">
        <title>Next Generation Sequencing and Analysis of the Genome of Puccinia sorghi L Schw, the Causal Agent of Maize Common Rust.</title>
        <authorList>
            <person name="Rochi L."/>
            <person name="Burguener G."/>
            <person name="Darino M."/>
            <person name="Turjanski A."/>
            <person name="Kreff E."/>
            <person name="Dieguez M.J."/>
            <person name="Sacco F."/>
        </authorList>
    </citation>
    <scope>NUCLEOTIDE SEQUENCE [LARGE SCALE GENOMIC DNA]</scope>
    <source>
        <strain evidence="2 3">RO10H11247</strain>
    </source>
</reference>